<proteinExistence type="predicted"/>
<dbReference type="EMBL" id="FRAE01000018">
    <property type="protein sequence ID" value="SHJ88100.1"/>
    <property type="molecule type" value="Genomic_DNA"/>
</dbReference>
<dbReference type="STRING" id="1123349.SAMN02744037_01092"/>
<evidence type="ECO:0000313" key="1">
    <source>
        <dbReference type="EMBL" id="SHJ88100.1"/>
    </source>
</evidence>
<dbReference type="AlphaFoldDB" id="A0A1M6MXH8"/>
<protein>
    <submittedName>
        <fullName evidence="1">Uncharacterized protein</fullName>
    </submittedName>
</protein>
<dbReference type="Proteomes" id="UP000242497">
    <property type="component" value="Unassembled WGS sequence"/>
</dbReference>
<keyword evidence="2" id="KW-1185">Reference proteome</keyword>
<gene>
    <name evidence="1" type="ORF">SAMN02744037_01092</name>
</gene>
<dbReference type="RefSeq" id="WP_072888034.1">
    <property type="nucleotide sequence ID" value="NZ_FRAE01000018.1"/>
</dbReference>
<reference evidence="2" key="1">
    <citation type="submission" date="2016-11" db="EMBL/GenBank/DDBJ databases">
        <authorList>
            <person name="Varghese N."/>
            <person name="Submissions S."/>
        </authorList>
    </citation>
    <scope>NUCLEOTIDE SEQUENCE [LARGE SCALE GENOMIC DNA]</scope>
    <source>
        <strain evidence="2">DSM 15518</strain>
    </source>
</reference>
<sequence>MDIYIYSKLWAKFTELNNNLGKCIIKLIDSKWESEVVEKLLEYVLEYFEVKKQIDNIIPTEPKDNVEKMFRSYVDVNLGILAIEFNKMKENNNELYKHIIRGVENEGYFRIEELLEKYHEKLLENYTPRDIYIMSGGKEEDYDGWY</sequence>
<accession>A0A1M6MXH8</accession>
<evidence type="ECO:0000313" key="2">
    <source>
        <dbReference type="Proteomes" id="UP000242497"/>
    </source>
</evidence>
<organism evidence="1 2">
    <name type="scientific">Tepidibacter formicigenes DSM 15518</name>
    <dbReference type="NCBI Taxonomy" id="1123349"/>
    <lineage>
        <taxon>Bacteria</taxon>
        <taxon>Bacillati</taxon>
        <taxon>Bacillota</taxon>
        <taxon>Clostridia</taxon>
        <taxon>Peptostreptococcales</taxon>
        <taxon>Peptostreptococcaceae</taxon>
        <taxon>Tepidibacter</taxon>
    </lineage>
</organism>
<name>A0A1M6MXH8_9FIRM</name>